<dbReference type="GO" id="GO:0010485">
    <property type="term" value="F:histone H4 acetyltransferase activity"/>
    <property type="evidence" value="ECO:0007669"/>
    <property type="project" value="UniProtKB-ARBA"/>
</dbReference>
<dbReference type="EC" id="2.3.1.48" evidence="2"/>
<comment type="catalytic activity">
    <reaction evidence="14">
        <text>2-hydroxyisobutanoyl-CoA + L-lysyl-[protein] = N(6)-(2-hydroxyisobutanoyl)-L-lysyl-[protein] + CoA + H(+)</text>
        <dbReference type="Rhea" id="RHEA:24180"/>
        <dbReference type="Rhea" id="RHEA-COMP:9752"/>
        <dbReference type="Rhea" id="RHEA-COMP:15921"/>
        <dbReference type="ChEBI" id="CHEBI:15378"/>
        <dbReference type="ChEBI" id="CHEBI:29969"/>
        <dbReference type="ChEBI" id="CHEBI:57287"/>
        <dbReference type="ChEBI" id="CHEBI:131780"/>
        <dbReference type="ChEBI" id="CHEBI:144968"/>
    </reaction>
    <physiologicalReaction direction="left-to-right" evidence="14">
        <dbReference type="Rhea" id="RHEA:24181"/>
    </physiologicalReaction>
</comment>
<keyword evidence="8" id="KW-0010">Activator</keyword>
<evidence type="ECO:0000256" key="4">
    <source>
        <dbReference type="ARBA" id="ARBA00022679"/>
    </source>
</evidence>
<dbReference type="Pfam" id="PF01853">
    <property type="entry name" value="MOZ_SAS"/>
    <property type="match status" value="1"/>
</dbReference>
<evidence type="ECO:0000256" key="12">
    <source>
        <dbReference type="ARBA" id="ARBA00031133"/>
    </source>
</evidence>
<protein>
    <recommendedName>
        <fullName evidence="3">Histone acetyltransferase ESA1</fullName>
        <ecNumber evidence="2">2.3.1.48</ecNumber>
    </recommendedName>
    <alternativeName>
        <fullName evidence="18">Histone acetyltransferase esa1</fullName>
    </alternativeName>
    <alternativeName>
        <fullName evidence="11 19">protein 2-hydroxyisobutyryltransferase ESA1</fullName>
    </alternativeName>
    <alternativeName>
        <fullName evidence="13 20">protein acetyltransferase ESA1</fullName>
    </alternativeName>
    <alternativeName>
        <fullName evidence="12 21">protein crotonyltransferase ESA1</fullName>
    </alternativeName>
</protein>
<dbReference type="CDD" id="cd04301">
    <property type="entry name" value="NAT_SF"/>
    <property type="match status" value="1"/>
</dbReference>
<comment type="similarity">
    <text evidence="1">Belongs to the MYST (SAS/MOZ) family.</text>
</comment>
<dbReference type="EMBL" id="CAJVPQ010005360">
    <property type="protein sequence ID" value="CAG8668813.1"/>
    <property type="molecule type" value="Genomic_DNA"/>
</dbReference>
<dbReference type="Gene3D" id="3.30.60.60">
    <property type="entry name" value="N-acetyl transferase-like"/>
    <property type="match status" value="1"/>
</dbReference>
<comment type="caution">
    <text evidence="25">The sequence shown here is derived from an EMBL/GenBank/DDBJ whole genome shotgun (WGS) entry which is preliminary data.</text>
</comment>
<dbReference type="InterPro" id="IPR025995">
    <property type="entry name" value="Tudor-knot"/>
</dbReference>
<comment type="catalytic activity">
    <reaction evidence="15">
        <text>(2E)-butenoyl-CoA + L-lysyl-[protein] = N(6)-(2E)-butenoyl-L-lysyl-[protein] + CoA + H(+)</text>
        <dbReference type="Rhea" id="RHEA:53908"/>
        <dbReference type="Rhea" id="RHEA-COMP:9752"/>
        <dbReference type="Rhea" id="RHEA-COMP:13707"/>
        <dbReference type="ChEBI" id="CHEBI:15378"/>
        <dbReference type="ChEBI" id="CHEBI:29969"/>
        <dbReference type="ChEBI" id="CHEBI:57287"/>
        <dbReference type="ChEBI" id="CHEBI:57332"/>
        <dbReference type="ChEBI" id="CHEBI:137954"/>
    </reaction>
    <physiologicalReaction direction="left-to-right" evidence="15">
        <dbReference type="Rhea" id="RHEA:53909"/>
    </physiologicalReaction>
</comment>
<keyword evidence="7" id="KW-0805">Transcription regulation</keyword>
<evidence type="ECO:0000256" key="19">
    <source>
        <dbReference type="ARBA" id="ARBA00075313"/>
    </source>
</evidence>
<evidence type="ECO:0000256" key="9">
    <source>
        <dbReference type="ARBA" id="ARBA00023163"/>
    </source>
</evidence>
<comment type="catalytic activity">
    <reaction evidence="16">
        <text>L-lysyl-[protein] + acetyl-CoA = N(6)-acetyl-L-lysyl-[protein] + CoA + H(+)</text>
        <dbReference type="Rhea" id="RHEA:45948"/>
        <dbReference type="Rhea" id="RHEA-COMP:9752"/>
        <dbReference type="Rhea" id="RHEA-COMP:10731"/>
        <dbReference type="ChEBI" id="CHEBI:15378"/>
        <dbReference type="ChEBI" id="CHEBI:29969"/>
        <dbReference type="ChEBI" id="CHEBI:57287"/>
        <dbReference type="ChEBI" id="CHEBI:57288"/>
        <dbReference type="ChEBI" id="CHEBI:61930"/>
    </reaction>
    <physiologicalReaction direction="left-to-right" evidence="16">
        <dbReference type="Rhea" id="RHEA:45949"/>
    </physiologicalReaction>
</comment>
<evidence type="ECO:0000256" key="15">
    <source>
        <dbReference type="ARBA" id="ARBA00047752"/>
    </source>
</evidence>
<dbReference type="GO" id="GO:0035267">
    <property type="term" value="C:NuA4 histone acetyltransferase complex"/>
    <property type="evidence" value="ECO:0007669"/>
    <property type="project" value="UniProtKB-ARBA"/>
</dbReference>
<keyword evidence="5" id="KW-0227">DNA damage</keyword>
<dbReference type="InterPro" id="IPR016181">
    <property type="entry name" value="Acyl_CoA_acyltransferase"/>
</dbReference>
<dbReference type="InterPro" id="IPR050603">
    <property type="entry name" value="MYST_HAT"/>
</dbReference>
<keyword evidence="10" id="KW-0234">DNA repair</keyword>
<dbReference type="SUPFAM" id="SSF54160">
    <property type="entry name" value="Chromo domain-like"/>
    <property type="match status" value="1"/>
</dbReference>
<evidence type="ECO:0000256" key="6">
    <source>
        <dbReference type="ARBA" id="ARBA00022990"/>
    </source>
</evidence>
<dbReference type="Pfam" id="PF11717">
    <property type="entry name" value="Tudor-knot"/>
    <property type="match status" value="1"/>
</dbReference>
<dbReference type="Pfam" id="PF17772">
    <property type="entry name" value="zf-MYST"/>
    <property type="match status" value="1"/>
</dbReference>
<evidence type="ECO:0000256" key="1">
    <source>
        <dbReference type="ARBA" id="ARBA00010107"/>
    </source>
</evidence>
<keyword evidence="9" id="KW-0804">Transcription</keyword>
<dbReference type="InterPro" id="IPR036388">
    <property type="entry name" value="WH-like_DNA-bd_sf"/>
</dbReference>
<keyword evidence="4" id="KW-0808">Transferase</keyword>
<evidence type="ECO:0000259" key="24">
    <source>
        <dbReference type="PROSITE" id="PS51726"/>
    </source>
</evidence>
<evidence type="ECO:0000256" key="22">
    <source>
        <dbReference type="PIRSR" id="PIRSR602717-51"/>
    </source>
</evidence>
<feature type="region of interest" description="Disordered" evidence="23">
    <location>
        <begin position="165"/>
        <end position="220"/>
    </location>
</feature>
<evidence type="ECO:0000256" key="17">
    <source>
        <dbReference type="ARBA" id="ARBA00048940"/>
    </source>
</evidence>
<keyword evidence="26" id="KW-1185">Reference proteome</keyword>
<evidence type="ECO:0000256" key="21">
    <source>
        <dbReference type="ARBA" id="ARBA00077673"/>
    </source>
</evidence>
<evidence type="ECO:0000256" key="23">
    <source>
        <dbReference type="SAM" id="MobiDB-lite"/>
    </source>
</evidence>
<evidence type="ECO:0000256" key="10">
    <source>
        <dbReference type="ARBA" id="ARBA00023204"/>
    </source>
</evidence>
<dbReference type="OrthoDB" id="2329492at2759"/>
<feature type="domain" description="MYST-type HAT" evidence="24">
    <location>
        <begin position="230"/>
        <end position="503"/>
    </location>
</feature>
<evidence type="ECO:0000256" key="3">
    <source>
        <dbReference type="ARBA" id="ARBA00022255"/>
    </source>
</evidence>
<feature type="compositionally biased region" description="Polar residues" evidence="23">
    <location>
        <begin position="193"/>
        <end position="220"/>
    </location>
</feature>
<evidence type="ECO:0000256" key="20">
    <source>
        <dbReference type="ARBA" id="ARBA00076782"/>
    </source>
</evidence>
<evidence type="ECO:0000256" key="14">
    <source>
        <dbReference type="ARBA" id="ARBA00047557"/>
    </source>
</evidence>
<dbReference type="GO" id="GO:0006281">
    <property type="term" value="P:DNA repair"/>
    <property type="evidence" value="ECO:0007669"/>
    <property type="project" value="UniProtKB-KW"/>
</dbReference>
<dbReference type="AlphaFoldDB" id="A0A9N9E8R5"/>
<sequence length="514" mass="59270">MRLRSKRDTISPIPSIKYESCSKTSNKEPLECEITIGGYYYVKVTNNMEDESNCRVGEVLAVRINDENIHEYYITYALHNRRLDEWVRSDQIDTKREVDIKLPKKKKLLQDDTISIAKTPTLLEDSQDDVVTFALETSIKSEDSQDIFFYSPESPASQLLPSSDVNGDVGDNDSNMNDGSPALKYLTPPPSIRYNSNNSSPKIDEPSTAQINQDKTRITSGGKSFKPIKIRVKNIKEIQIGEDLIEPWYFSPYPEEFNDAAVVYICEFCLSYYISELQFRRHKKKCNLFHPPGNQIYKDEIENLAMFEVNGERQPTYCQSLCLLSKLFLDHKLLAYDTLPFLFYILCYYNEVGYCIIGYFSKEKYNMENNLACILTLPQHQRKGYGRFLIAFSYTISKMQGKVGTPEKPLSDLGLLSYQQYWMEAITEVLLKANEEISVDEIAYQTGIDQKDVQYTLHLIGICVYLGQPCIRISNGLIEMVKGSKAKKRCTIKNDYFDKQWVPLVYNPVHCRFL</sequence>
<dbReference type="PROSITE" id="PS51726">
    <property type="entry name" value="MYST_HAT"/>
    <property type="match status" value="1"/>
</dbReference>
<keyword evidence="6" id="KW-0007">Acetylation</keyword>
<dbReference type="SUPFAM" id="SSF55729">
    <property type="entry name" value="Acyl-CoA N-acyltransferases (Nat)"/>
    <property type="match status" value="1"/>
</dbReference>
<proteinExistence type="inferred from homology"/>
<feature type="compositionally biased region" description="Low complexity" evidence="23">
    <location>
        <begin position="165"/>
        <end position="180"/>
    </location>
</feature>
<name>A0A9N9E8R5_9GLOM</name>
<evidence type="ECO:0000256" key="11">
    <source>
        <dbReference type="ARBA" id="ARBA00031065"/>
    </source>
</evidence>
<accession>A0A9N9E8R5</accession>
<comment type="catalytic activity">
    <reaction evidence="17">
        <text>L-lysyl-[histone] + acetyl-CoA = N(6)-acetyl-L-lysyl-[histone] + CoA + H(+)</text>
        <dbReference type="Rhea" id="RHEA:21992"/>
        <dbReference type="Rhea" id="RHEA-COMP:9845"/>
        <dbReference type="Rhea" id="RHEA-COMP:11338"/>
        <dbReference type="ChEBI" id="CHEBI:15378"/>
        <dbReference type="ChEBI" id="CHEBI:29969"/>
        <dbReference type="ChEBI" id="CHEBI:57287"/>
        <dbReference type="ChEBI" id="CHEBI:57288"/>
        <dbReference type="ChEBI" id="CHEBI:61930"/>
        <dbReference type="EC" id="2.3.1.48"/>
    </reaction>
    <physiologicalReaction direction="left-to-right" evidence="17">
        <dbReference type="Rhea" id="RHEA:21993"/>
    </physiologicalReaction>
</comment>
<dbReference type="FunFam" id="1.10.10.10:FF:000526">
    <property type="entry name" value="Histone acetyltransferase"/>
    <property type="match status" value="1"/>
</dbReference>
<evidence type="ECO:0000256" key="7">
    <source>
        <dbReference type="ARBA" id="ARBA00023015"/>
    </source>
</evidence>
<dbReference type="Gene3D" id="3.40.630.30">
    <property type="match status" value="1"/>
</dbReference>
<reference evidence="25" key="1">
    <citation type="submission" date="2021-06" db="EMBL/GenBank/DDBJ databases">
        <authorList>
            <person name="Kallberg Y."/>
            <person name="Tangrot J."/>
            <person name="Rosling A."/>
        </authorList>
    </citation>
    <scope>NUCLEOTIDE SEQUENCE</scope>
    <source>
        <strain evidence="25">UK204</strain>
    </source>
</reference>
<dbReference type="InterPro" id="IPR002717">
    <property type="entry name" value="HAT_MYST-type"/>
</dbReference>
<dbReference type="Gene3D" id="2.30.30.140">
    <property type="match status" value="1"/>
</dbReference>
<dbReference type="Gene3D" id="1.10.10.10">
    <property type="entry name" value="Winged helix-like DNA-binding domain superfamily/Winged helix DNA-binding domain"/>
    <property type="match status" value="1"/>
</dbReference>
<dbReference type="Proteomes" id="UP000789570">
    <property type="component" value="Unassembled WGS sequence"/>
</dbReference>
<organism evidence="25 26">
    <name type="scientific">Funneliformis caledonium</name>
    <dbReference type="NCBI Taxonomy" id="1117310"/>
    <lineage>
        <taxon>Eukaryota</taxon>
        <taxon>Fungi</taxon>
        <taxon>Fungi incertae sedis</taxon>
        <taxon>Mucoromycota</taxon>
        <taxon>Glomeromycotina</taxon>
        <taxon>Glomeromycetes</taxon>
        <taxon>Glomerales</taxon>
        <taxon>Glomeraceae</taxon>
        <taxon>Funneliformis</taxon>
    </lineage>
</organism>
<evidence type="ECO:0000256" key="5">
    <source>
        <dbReference type="ARBA" id="ARBA00022763"/>
    </source>
</evidence>
<evidence type="ECO:0000256" key="8">
    <source>
        <dbReference type="ARBA" id="ARBA00023159"/>
    </source>
</evidence>
<dbReference type="PANTHER" id="PTHR10615">
    <property type="entry name" value="HISTONE ACETYLTRANSFERASE"/>
    <property type="match status" value="1"/>
</dbReference>
<evidence type="ECO:0000313" key="26">
    <source>
        <dbReference type="Proteomes" id="UP000789570"/>
    </source>
</evidence>
<gene>
    <name evidence="25" type="ORF">FCALED_LOCUS11918</name>
</gene>
<evidence type="ECO:0000256" key="18">
    <source>
        <dbReference type="ARBA" id="ARBA00074445"/>
    </source>
</evidence>
<dbReference type="FunFam" id="3.30.60.60:FF:000001">
    <property type="entry name" value="Histone acetyltransferase"/>
    <property type="match status" value="1"/>
</dbReference>
<evidence type="ECO:0000313" key="25">
    <source>
        <dbReference type="EMBL" id="CAG8668813.1"/>
    </source>
</evidence>
<dbReference type="InterPro" id="IPR040706">
    <property type="entry name" value="Zf-MYST"/>
</dbReference>
<evidence type="ECO:0000256" key="13">
    <source>
        <dbReference type="ARBA" id="ARBA00031553"/>
    </source>
</evidence>
<evidence type="ECO:0000256" key="16">
    <source>
        <dbReference type="ARBA" id="ARBA00047787"/>
    </source>
</evidence>
<dbReference type="GO" id="GO:0006357">
    <property type="term" value="P:regulation of transcription by RNA polymerase II"/>
    <property type="evidence" value="ECO:0007669"/>
    <property type="project" value="UniProtKB-ARBA"/>
</dbReference>
<feature type="active site" description="Proton donor/acceptor" evidence="22">
    <location>
        <position position="407"/>
    </location>
</feature>
<dbReference type="InterPro" id="IPR016197">
    <property type="entry name" value="Chromo-like_dom_sf"/>
</dbReference>
<evidence type="ECO:0000256" key="2">
    <source>
        <dbReference type="ARBA" id="ARBA00013184"/>
    </source>
</evidence>